<dbReference type="EMBL" id="JARKIF010000015">
    <property type="protein sequence ID" value="KAJ7622471.1"/>
    <property type="molecule type" value="Genomic_DNA"/>
</dbReference>
<dbReference type="InterPro" id="IPR036047">
    <property type="entry name" value="F-box-like_dom_sf"/>
</dbReference>
<dbReference type="InterPro" id="IPR032675">
    <property type="entry name" value="LRR_dom_sf"/>
</dbReference>
<keyword evidence="1" id="KW-0175">Coiled coil</keyword>
<dbReference type="SUPFAM" id="SSF81383">
    <property type="entry name" value="F-box domain"/>
    <property type="match status" value="1"/>
</dbReference>
<dbReference type="AlphaFoldDB" id="A0AAD7BJ00"/>
<evidence type="ECO:0008006" key="4">
    <source>
        <dbReference type="Google" id="ProtNLM"/>
    </source>
</evidence>
<gene>
    <name evidence="2" type="ORF">FB45DRAFT_870657</name>
</gene>
<evidence type="ECO:0000313" key="3">
    <source>
        <dbReference type="Proteomes" id="UP001221142"/>
    </source>
</evidence>
<evidence type="ECO:0000256" key="1">
    <source>
        <dbReference type="SAM" id="Coils"/>
    </source>
</evidence>
<accession>A0AAD7BJ00</accession>
<protein>
    <recommendedName>
        <fullName evidence="4">F-box domain-containing protein</fullName>
    </recommendedName>
</protein>
<sequence>MSFIPESDGAEEFGLSADATTPKEEADYGTAQVLHSGILLAQPDRPPSQIPSNPDALGSIQRLTDATEAKIARLTAEIDELDLLRQRERRVLAELHLMAVPIGKMPIELLVELFKMVGHTVVLHQDPRALDSIGGSPWNACAFNYQEVSLSLALKQVLRLCQVCTYWRQVAHNTPRLWAEGVVRLQLDREYLGRSYKEGLETQLVRSAPCLLSLSLHQKNTTMPGASFFKGVMDQTARRILNLCVNAPCFPPFDLSPGTFEALERLSISNAGHQARPVTVFEHSPWLKQFVFHSSRFFSGIRLFQMPWAQLTALVVEDESLGACREILTQCTNLITAGIITSLWWDDLLDAAHSSLVALPFLKTLAVSFNNASSTEISGLTAFLSPLALPSLITLEIGFSEQLEETWPTAVLSDFQGRSPKIESMSFDHSFCDTEDMLRLLRQSPALKSLDLTRNFRCVTDDLLRALRYDESEPTPLAPQLQDMTLSLGECTQSLLEDTIRSRWWTDATLPSPEPRIKRLDEVVILENSLSPGFEDRVRDLVDHGPLWLHG</sequence>
<proteinExistence type="predicted"/>
<evidence type="ECO:0000313" key="2">
    <source>
        <dbReference type="EMBL" id="KAJ7622471.1"/>
    </source>
</evidence>
<comment type="caution">
    <text evidence="2">The sequence shown here is derived from an EMBL/GenBank/DDBJ whole genome shotgun (WGS) entry which is preliminary data.</text>
</comment>
<feature type="coiled-coil region" evidence="1">
    <location>
        <begin position="64"/>
        <end position="91"/>
    </location>
</feature>
<organism evidence="2 3">
    <name type="scientific">Roridomyces roridus</name>
    <dbReference type="NCBI Taxonomy" id="1738132"/>
    <lineage>
        <taxon>Eukaryota</taxon>
        <taxon>Fungi</taxon>
        <taxon>Dikarya</taxon>
        <taxon>Basidiomycota</taxon>
        <taxon>Agaricomycotina</taxon>
        <taxon>Agaricomycetes</taxon>
        <taxon>Agaricomycetidae</taxon>
        <taxon>Agaricales</taxon>
        <taxon>Marasmiineae</taxon>
        <taxon>Mycenaceae</taxon>
        <taxon>Roridomyces</taxon>
    </lineage>
</organism>
<dbReference type="Proteomes" id="UP001221142">
    <property type="component" value="Unassembled WGS sequence"/>
</dbReference>
<dbReference type="Gene3D" id="3.80.10.10">
    <property type="entry name" value="Ribonuclease Inhibitor"/>
    <property type="match status" value="1"/>
</dbReference>
<dbReference type="SUPFAM" id="SSF52047">
    <property type="entry name" value="RNI-like"/>
    <property type="match status" value="1"/>
</dbReference>
<name>A0AAD7BJ00_9AGAR</name>
<reference evidence="2" key="1">
    <citation type="submission" date="2023-03" db="EMBL/GenBank/DDBJ databases">
        <title>Massive genome expansion in bonnet fungi (Mycena s.s.) driven by repeated elements and novel gene families across ecological guilds.</title>
        <authorList>
            <consortium name="Lawrence Berkeley National Laboratory"/>
            <person name="Harder C.B."/>
            <person name="Miyauchi S."/>
            <person name="Viragh M."/>
            <person name="Kuo A."/>
            <person name="Thoen E."/>
            <person name="Andreopoulos B."/>
            <person name="Lu D."/>
            <person name="Skrede I."/>
            <person name="Drula E."/>
            <person name="Henrissat B."/>
            <person name="Morin E."/>
            <person name="Kohler A."/>
            <person name="Barry K."/>
            <person name="LaButti K."/>
            <person name="Morin E."/>
            <person name="Salamov A."/>
            <person name="Lipzen A."/>
            <person name="Mereny Z."/>
            <person name="Hegedus B."/>
            <person name="Baldrian P."/>
            <person name="Stursova M."/>
            <person name="Weitz H."/>
            <person name="Taylor A."/>
            <person name="Grigoriev I.V."/>
            <person name="Nagy L.G."/>
            <person name="Martin F."/>
            <person name="Kauserud H."/>
        </authorList>
    </citation>
    <scope>NUCLEOTIDE SEQUENCE</scope>
    <source>
        <strain evidence="2">9284</strain>
    </source>
</reference>
<keyword evidence="3" id="KW-1185">Reference proteome</keyword>